<comment type="caution">
    <text evidence="2">The sequence shown here is derived from an EMBL/GenBank/DDBJ whole genome shotgun (WGS) entry which is preliminary data.</text>
</comment>
<accession>A0A917F0G8</accession>
<reference evidence="2" key="2">
    <citation type="submission" date="2020-09" db="EMBL/GenBank/DDBJ databases">
        <authorList>
            <person name="Sun Q."/>
            <person name="Zhou Y."/>
        </authorList>
    </citation>
    <scope>NUCLEOTIDE SEQUENCE</scope>
    <source>
        <strain evidence="2">CGMCC 1.12153</strain>
    </source>
</reference>
<dbReference type="InterPro" id="IPR050312">
    <property type="entry name" value="IolE/XylAMocC-like"/>
</dbReference>
<dbReference type="SUPFAM" id="SSF51658">
    <property type="entry name" value="Xylose isomerase-like"/>
    <property type="match status" value="1"/>
</dbReference>
<evidence type="ECO:0000259" key="1">
    <source>
        <dbReference type="Pfam" id="PF01261"/>
    </source>
</evidence>
<proteinExistence type="predicted"/>
<dbReference type="RefSeq" id="WP_188378526.1">
    <property type="nucleotide sequence ID" value="NZ_BMEL01000004.1"/>
</dbReference>
<name>A0A917F0G8_HALAA</name>
<dbReference type="Proteomes" id="UP000660110">
    <property type="component" value="Unassembled WGS sequence"/>
</dbReference>
<dbReference type="Gene3D" id="3.20.20.150">
    <property type="entry name" value="Divalent-metal-dependent TIM barrel enzymes"/>
    <property type="match status" value="1"/>
</dbReference>
<dbReference type="PANTHER" id="PTHR12110">
    <property type="entry name" value="HYDROXYPYRUVATE ISOMERASE"/>
    <property type="match status" value="1"/>
</dbReference>
<gene>
    <name evidence="2" type="ORF">GCM10010954_32120</name>
</gene>
<dbReference type="PANTHER" id="PTHR12110:SF41">
    <property type="entry name" value="INOSOSE DEHYDRATASE"/>
    <property type="match status" value="1"/>
</dbReference>
<keyword evidence="2" id="KW-0413">Isomerase</keyword>
<dbReference type="GO" id="GO:0016853">
    <property type="term" value="F:isomerase activity"/>
    <property type="evidence" value="ECO:0007669"/>
    <property type="project" value="UniProtKB-KW"/>
</dbReference>
<reference evidence="2" key="1">
    <citation type="journal article" date="2014" name="Int. J. Syst. Evol. Microbiol.">
        <title>Complete genome sequence of Corynebacterium casei LMG S-19264T (=DSM 44701T), isolated from a smear-ripened cheese.</title>
        <authorList>
            <consortium name="US DOE Joint Genome Institute (JGI-PGF)"/>
            <person name="Walter F."/>
            <person name="Albersmeier A."/>
            <person name="Kalinowski J."/>
            <person name="Ruckert C."/>
        </authorList>
    </citation>
    <scope>NUCLEOTIDE SEQUENCE</scope>
    <source>
        <strain evidence="2">CGMCC 1.12153</strain>
    </source>
</reference>
<dbReference type="AlphaFoldDB" id="A0A917F0G8"/>
<evidence type="ECO:0000313" key="3">
    <source>
        <dbReference type="Proteomes" id="UP000660110"/>
    </source>
</evidence>
<keyword evidence="3" id="KW-1185">Reference proteome</keyword>
<dbReference type="EMBL" id="BMEL01000004">
    <property type="protein sequence ID" value="GGF30562.1"/>
    <property type="molecule type" value="Genomic_DNA"/>
</dbReference>
<feature type="domain" description="Xylose isomerase-like TIM barrel" evidence="1">
    <location>
        <begin position="25"/>
        <end position="245"/>
    </location>
</feature>
<sequence>MNTIPVAVQLYTLREETEKDFEGTLRKVAELGFDGVEFAGLGDYTASEMKELLDDIGLRAASSHVPLEQIKNNLTQVIEVQKILGSKYIVCPYFEPQNENDYHQLIDVLKRAGEMCRLEGMKLCYHNHDFELKKQSDGRTALEMIFEETDPLDVKAEFDIYWLKKAGEDPIEWIKRYDRRTPLLHLKDMTTDEEQFFAELGTGGLDLDSVLSLGEQADVQWWVVEQDESRKTPLESLEISMNYLKTKLPHLTK</sequence>
<organism evidence="2 3">
    <name type="scientific">Halobacillus andaensis</name>
    <dbReference type="NCBI Taxonomy" id="1176239"/>
    <lineage>
        <taxon>Bacteria</taxon>
        <taxon>Bacillati</taxon>
        <taxon>Bacillota</taxon>
        <taxon>Bacilli</taxon>
        <taxon>Bacillales</taxon>
        <taxon>Bacillaceae</taxon>
        <taxon>Halobacillus</taxon>
    </lineage>
</organism>
<dbReference type="InterPro" id="IPR013022">
    <property type="entry name" value="Xyl_isomerase-like_TIM-brl"/>
</dbReference>
<protein>
    <submittedName>
        <fullName evidence="2">Sugar phosphate isomerase</fullName>
    </submittedName>
</protein>
<dbReference type="Pfam" id="PF01261">
    <property type="entry name" value="AP_endonuc_2"/>
    <property type="match status" value="1"/>
</dbReference>
<evidence type="ECO:0000313" key="2">
    <source>
        <dbReference type="EMBL" id="GGF30562.1"/>
    </source>
</evidence>
<dbReference type="InterPro" id="IPR036237">
    <property type="entry name" value="Xyl_isomerase-like_sf"/>
</dbReference>